<proteinExistence type="predicted"/>
<dbReference type="Pfam" id="PF25534">
    <property type="entry name" value="DUF7918"/>
    <property type="match status" value="1"/>
</dbReference>
<evidence type="ECO:0000259" key="2">
    <source>
        <dbReference type="Pfam" id="PF25534"/>
    </source>
</evidence>
<dbReference type="AlphaFoldDB" id="A0A9P4LD50"/>
<dbReference type="Proteomes" id="UP000800039">
    <property type="component" value="Unassembled WGS sequence"/>
</dbReference>
<dbReference type="PANTHER" id="PTHR36223:SF1">
    <property type="entry name" value="TRANSCRIPTION ELONGATION FACTOR EAF N-TERMINAL DOMAIN-CONTAINING PROTEIN"/>
    <property type="match status" value="1"/>
</dbReference>
<dbReference type="GeneID" id="63847878"/>
<feature type="compositionally biased region" description="Basic and acidic residues" evidence="1">
    <location>
        <begin position="265"/>
        <end position="280"/>
    </location>
</feature>
<evidence type="ECO:0000313" key="3">
    <source>
        <dbReference type="EMBL" id="KAF1850027.1"/>
    </source>
</evidence>
<organism evidence="3 4">
    <name type="scientific">Cucurbitaria berberidis CBS 394.84</name>
    <dbReference type="NCBI Taxonomy" id="1168544"/>
    <lineage>
        <taxon>Eukaryota</taxon>
        <taxon>Fungi</taxon>
        <taxon>Dikarya</taxon>
        <taxon>Ascomycota</taxon>
        <taxon>Pezizomycotina</taxon>
        <taxon>Dothideomycetes</taxon>
        <taxon>Pleosporomycetidae</taxon>
        <taxon>Pleosporales</taxon>
        <taxon>Pleosporineae</taxon>
        <taxon>Cucurbitariaceae</taxon>
        <taxon>Cucurbitaria</taxon>
    </lineage>
</organism>
<dbReference type="RefSeq" id="XP_040792590.1">
    <property type="nucleotide sequence ID" value="XM_040930626.1"/>
</dbReference>
<dbReference type="OrthoDB" id="3364132at2759"/>
<sequence length="308" mass="34877">MAVLDDVPGLKAEVIVDGRPLREYDDDEETSSKAVTKYVEAQSGAEFAIRSVFSAPFPLQYGVEMKVSVDGDIYRRTYKCPDELYREGGHNQKGISYQEDGNWVRRYYRFTALSIVEEVEDASEISGLQRDLTTKGNITLKYRYITNMHPADRMPRTAKHGLSALGAIPEKAMKGDARSHQATLSEPRAAGRVTQKFTYDVVDDEPFATVHFKYRSLAALKALRIINDEGVDAIPPEERPEDELSPAELREALRRREAASVSIKQEGEVNRQTKREHGTELQDDDEVTVIETRSRKRPRVDQEVIVLD</sequence>
<name>A0A9P4LD50_9PLEO</name>
<feature type="domain" description="DUF7918" evidence="2">
    <location>
        <begin position="9"/>
        <end position="227"/>
    </location>
</feature>
<reference evidence="3" key="1">
    <citation type="submission" date="2020-01" db="EMBL/GenBank/DDBJ databases">
        <authorList>
            <consortium name="DOE Joint Genome Institute"/>
            <person name="Haridas S."/>
            <person name="Albert R."/>
            <person name="Binder M."/>
            <person name="Bloem J."/>
            <person name="Labutti K."/>
            <person name="Salamov A."/>
            <person name="Andreopoulos B."/>
            <person name="Baker S.E."/>
            <person name="Barry K."/>
            <person name="Bills G."/>
            <person name="Bluhm B.H."/>
            <person name="Cannon C."/>
            <person name="Castanera R."/>
            <person name="Culley D.E."/>
            <person name="Daum C."/>
            <person name="Ezra D."/>
            <person name="Gonzalez J.B."/>
            <person name="Henrissat B."/>
            <person name="Kuo A."/>
            <person name="Liang C."/>
            <person name="Lipzen A."/>
            <person name="Lutzoni F."/>
            <person name="Magnuson J."/>
            <person name="Mondo S."/>
            <person name="Nolan M."/>
            <person name="Ohm R."/>
            <person name="Pangilinan J."/>
            <person name="Park H.-J."/>
            <person name="Ramirez L."/>
            <person name="Alfaro M."/>
            <person name="Sun H."/>
            <person name="Tritt A."/>
            <person name="Yoshinaga Y."/>
            <person name="Zwiers L.-H."/>
            <person name="Turgeon B.G."/>
            <person name="Goodwin S.B."/>
            <person name="Spatafora J.W."/>
            <person name="Crous P.W."/>
            <person name="Grigoriev I.V."/>
        </authorList>
    </citation>
    <scope>NUCLEOTIDE SEQUENCE</scope>
    <source>
        <strain evidence="3">CBS 394.84</strain>
    </source>
</reference>
<evidence type="ECO:0000313" key="4">
    <source>
        <dbReference type="Proteomes" id="UP000800039"/>
    </source>
</evidence>
<protein>
    <recommendedName>
        <fullName evidence="2">DUF7918 domain-containing protein</fullName>
    </recommendedName>
</protein>
<evidence type="ECO:0000256" key="1">
    <source>
        <dbReference type="SAM" id="MobiDB-lite"/>
    </source>
</evidence>
<feature type="region of interest" description="Disordered" evidence="1">
    <location>
        <begin position="256"/>
        <end position="294"/>
    </location>
</feature>
<dbReference type="PANTHER" id="PTHR36223">
    <property type="entry name" value="BETA-LACTAMASE-TYPE TRANSPEPTIDASE FOLD DOMAIN CONTAINING PROTEIN"/>
    <property type="match status" value="1"/>
</dbReference>
<comment type="caution">
    <text evidence="3">The sequence shown here is derived from an EMBL/GenBank/DDBJ whole genome shotgun (WGS) entry which is preliminary data.</text>
</comment>
<dbReference type="EMBL" id="ML976614">
    <property type="protein sequence ID" value="KAF1850027.1"/>
    <property type="molecule type" value="Genomic_DNA"/>
</dbReference>
<keyword evidence="4" id="KW-1185">Reference proteome</keyword>
<dbReference type="InterPro" id="IPR057678">
    <property type="entry name" value="DUF7918"/>
</dbReference>
<gene>
    <name evidence="3" type="ORF">K460DRAFT_326501</name>
</gene>
<accession>A0A9P4LD50</accession>